<sequence length="336" mass="35012">MRSPAASASISRRRRSPPKPDPPRSTTCSRTPRSSSREGAVVESSEYRAGPNPTIIGANVVAMLAGPGAGSASAYISAVVASARGTEEVVAAILEAPGTKRPDFVVAQFFGPSVRAQFRGSRLGIRVVRRDGGRVVYTGQDVETWASLLETSCLTAELFDTAPDAATSASRIALPGSLSTASLTYSSEASVLPEAVALVAPEPVTRPSALPERTVVIPARNSTAVATLEFTDGNLVDVDRTVIIGRSPRAERSTSALLPTLVPVASPRQKISRTHLKVSVDGTRVVLEDLGSKNGTEVTATNGIAFRVIPGEPAELSDGMIVAIGDQVAFKVVARS</sequence>
<name>A0A4Q9GYJ0_9MICO</name>
<proteinExistence type="predicted"/>
<evidence type="ECO:0000313" key="5">
    <source>
        <dbReference type="Proteomes" id="UP000294194"/>
    </source>
</evidence>
<dbReference type="InterPro" id="IPR000253">
    <property type="entry name" value="FHA_dom"/>
</dbReference>
<accession>A0A4Q9GYJ0</accession>
<dbReference type="EMBL" id="SISG01000001">
    <property type="protein sequence ID" value="TBN57853.1"/>
    <property type="molecule type" value="Genomic_DNA"/>
</dbReference>
<gene>
    <name evidence="4" type="ORF">EYE40_10880</name>
</gene>
<dbReference type="CDD" id="cd00060">
    <property type="entry name" value="FHA"/>
    <property type="match status" value="1"/>
</dbReference>
<evidence type="ECO:0000256" key="2">
    <source>
        <dbReference type="SAM" id="MobiDB-lite"/>
    </source>
</evidence>
<feature type="region of interest" description="Disordered" evidence="2">
    <location>
        <begin position="1"/>
        <end position="48"/>
    </location>
</feature>
<evidence type="ECO:0000259" key="3">
    <source>
        <dbReference type="PROSITE" id="PS50006"/>
    </source>
</evidence>
<evidence type="ECO:0000256" key="1">
    <source>
        <dbReference type="ARBA" id="ARBA00022553"/>
    </source>
</evidence>
<feature type="domain" description="FHA" evidence="3">
    <location>
        <begin position="242"/>
        <end position="303"/>
    </location>
</feature>
<keyword evidence="5" id="KW-1185">Reference proteome</keyword>
<dbReference type="SUPFAM" id="SSF49879">
    <property type="entry name" value="SMAD/FHA domain"/>
    <property type="match status" value="1"/>
</dbReference>
<dbReference type="Pfam" id="PF00498">
    <property type="entry name" value="FHA"/>
    <property type="match status" value="1"/>
</dbReference>
<evidence type="ECO:0000313" key="4">
    <source>
        <dbReference type="EMBL" id="TBN57853.1"/>
    </source>
</evidence>
<organism evidence="4 5">
    <name type="scientific">Glaciihabitans arcticus</name>
    <dbReference type="NCBI Taxonomy" id="2668039"/>
    <lineage>
        <taxon>Bacteria</taxon>
        <taxon>Bacillati</taxon>
        <taxon>Actinomycetota</taxon>
        <taxon>Actinomycetes</taxon>
        <taxon>Micrococcales</taxon>
        <taxon>Microbacteriaceae</taxon>
        <taxon>Glaciihabitans</taxon>
    </lineage>
</organism>
<feature type="compositionally biased region" description="Low complexity" evidence="2">
    <location>
        <begin position="24"/>
        <end position="34"/>
    </location>
</feature>
<dbReference type="AlphaFoldDB" id="A0A4Q9GYJ0"/>
<reference evidence="5" key="1">
    <citation type="submission" date="2019-02" db="EMBL/GenBank/DDBJ databases">
        <title>Glaciihabitans arcticus sp. nov., a psychrotolerant bacterium isolated from polar soil.</title>
        <authorList>
            <person name="Dahal R.H."/>
        </authorList>
    </citation>
    <scope>NUCLEOTIDE SEQUENCE [LARGE SCALE GENOMIC DNA]</scope>
    <source>
        <strain evidence="5">RP-3-7</strain>
    </source>
</reference>
<dbReference type="SMART" id="SM00240">
    <property type="entry name" value="FHA"/>
    <property type="match status" value="1"/>
</dbReference>
<keyword evidence="1" id="KW-0597">Phosphoprotein</keyword>
<dbReference type="Gene3D" id="2.60.200.20">
    <property type="match status" value="1"/>
</dbReference>
<dbReference type="InterPro" id="IPR008984">
    <property type="entry name" value="SMAD_FHA_dom_sf"/>
</dbReference>
<comment type="caution">
    <text evidence="4">The sequence shown here is derived from an EMBL/GenBank/DDBJ whole genome shotgun (WGS) entry which is preliminary data.</text>
</comment>
<dbReference type="PROSITE" id="PS50006">
    <property type="entry name" value="FHA_DOMAIN"/>
    <property type="match status" value="1"/>
</dbReference>
<feature type="compositionally biased region" description="Low complexity" evidence="2">
    <location>
        <begin position="1"/>
        <end position="10"/>
    </location>
</feature>
<protein>
    <submittedName>
        <fullName evidence="4">FHA domain-containing protein</fullName>
    </submittedName>
</protein>
<dbReference type="Proteomes" id="UP000294194">
    <property type="component" value="Unassembled WGS sequence"/>
</dbReference>